<evidence type="ECO:0000313" key="4">
    <source>
        <dbReference type="Proteomes" id="UP000813461"/>
    </source>
</evidence>
<gene>
    <name evidence="3" type="ORF">FB567DRAFT_7377</name>
</gene>
<dbReference type="InterPro" id="IPR036291">
    <property type="entry name" value="NAD(P)-bd_dom_sf"/>
</dbReference>
<name>A0A8K0RIX6_9PLEO</name>
<dbReference type="GO" id="GO:0016491">
    <property type="term" value="F:oxidoreductase activity"/>
    <property type="evidence" value="ECO:0007669"/>
    <property type="project" value="UniProtKB-KW"/>
</dbReference>
<evidence type="ECO:0000313" key="3">
    <source>
        <dbReference type="EMBL" id="KAH7094606.1"/>
    </source>
</evidence>
<evidence type="ECO:0000256" key="1">
    <source>
        <dbReference type="ARBA" id="ARBA00006484"/>
    </source>
</evidence>
<protein>
    <submittedName>
        <fullName evidence="3">Retinol dehydrogenase 12</fullName>
    </submittedName>
</protein>
<dbReference type="InterPro" id="IPR002347">
    <property type="entry name" value="SDR_fam"/>
</dbReference>
<reference evidence="3" key="1">
    <citation type="journal article" date="2021" name="Nat. Commun.">
        <title>Genetic determinants of endophytism in the Arabidopsis root mycobiome.</title>
        <authorList>
            <person name="Mesny F."/>
            <person name="Miyauchi S."/>
            <person name="Thiergart T."/>
            <person name="Pickel B."/>
            <person name="Atanasova L."/>
            <person name="Karlsson M."/>
            <person name="Huettel B."/>
            <person name="Barry K.W."/>
            <person name="Haridas S."/>
            <person name="Chen C."/>
            <person name="Bauer D."/>
            <person name="Andreopoulos W."/>
            <person name="Pangilinan J."/>
            <person name="LaButti K."/>
            <person name="Riley R."/>
            <person name="Lipzen A."/>
            <person name="Clum A."/>
            <person name="Drula E."/>
            <person name="Henrissat B."/>
            <person name="Kohler A."/>
            <person name="Grigoriev I.V."/>
            <person name="Martin F.M."/>
            <person name="Hacquard S."/>
        </authorList>
    </citation>
    <scope>NUCLEOTIDE SEQUENCE</scope>
    <source>
        <strain evidence="3">MPI-SDFR-AT-0120</strain>
    </source>
</reference>
<dbReference type="AlphaFoldDB" id="A0A8K0RIX6"/>
<proteinExistence type="inferred from homology"/>
<dbReference type="Pfam" id="PF00106">
    <property type="entry name" value="adh_short"/>
    <property type="match status" value="1"/>
</dbReference>
<dbReference type="SUPFAM" id="SSF51735">
    <property type="entry name" value="NAD(P)-binding Rossmann-fold domains"/>
    <property type="match status" value="1"/>
</dbReference>
<dbReference type="OrthoDB" id="191139at2759"/>
<dbReference type="Gene3D" id="3.40.50.720">
    <property type="entry name" value="NAD(P)-binding Rossmann-like Domain"/>
    <property type="match status" value="1"/>
</dbReference>
<comment type="caution">
    <text evidence="3">The sequence shown here is derived from an EMBL/GenBank/DDBJ whole genome shotgun (WGS) entry which is preliminary data.</text>
</comment>
<evidence type="ECO:0000256" key="2">
    <source>
        <dbReference type="ARBA" id="ARBA00023002"/>
    </source>
</evidence>
<dbReference type="PANTHER" id="PTHR24320:SF283">
    <property type="entry name" value="RETINOL DEHYDROGENASE 11"/>
    <property type="match status" value="1"/>
</dbReference>
<organism evidence="3 4">
    <name type="scientific">Paraphoma chrysanthemicola</name>
    <dbReference type="NCBI Taxonomy" id="798071"/>
    <lineage>
        <taxon>Eukaryota</taxon>
        <taxon>Fungi</taxon>
        <taxon>Dikarya</taxon>
        <taxon>Ascomycota</taxon>
        <taxon>Pezizomycotina</taxon>
        <taxon>Dothideomycetes</taxon>
        <taxon>Pleosporomycetidae</taxon>
        <taxon>Pleosporales</taxon>
        <taxon>Pleosporineae</taxon>
        <taxon>Phaeosphaeriaceae</taxon>
        <taxon>Paraphoma</taxon>
    </lineage>
</organism>
<keyword evidence="4" id="KW-1185">Reference proteome</keyword>
<comment type="similarity">
    <text evidence="1">Belongs to the short-chain dehydrogenases/reductases (SDR) family.</text>
</comment>
<keyword evidence="2" id="KW-0560">Oxidoreductase</keyword>
<sequence>MSLFNSSTSALNVAQVHRSRIEGKTILITGVASGNMGEATALAFAHGGASTIIITARDRAKLHVVTHALSESYPNTKFRPLMLNLSSLKAVQEAAKEIMADEAIPQLDYLVANAGVNSFDAPRTETNDGIEMHFGVNHLAHHLLIQLLLPKIKAAASTTAPGETRIVLVSSAACFGSPVRFSDWNYEKASNDVPDSEKPNWGPLASFIGRPQEPDHFEANIAYAQAKTANILTALQLNKILSAEGIYAFSLDPGYVDSNGAKAQIPRMSEASRKALGEPKTTDQGAATVLVAATSPDLKPEDGFYLVDCVVDMEKCPPFASDEVAAEKLWELSDMVLKARAIL</sequence>
<dbReference type="Proteomes" id="UP000813461">
    <property type="component" value="Unassembled WGS sequence"/>
</dbReference>
<dbReference type="EMBL" id="JAGMVJ010000001">
    <property type="protein sequence ID" value="KAH7094606.1"/>
    <property type="molecule type" value="Genomic_DNA"/>
</dbReference>
<dbReference type="PANTHER" id="PTHR24320">
    <property type="entry name" value="RETINOL DEHYDROGENASE"/>
    <property type="match status" value="1"/>
</dbReference>
<accession>A0A8K0RIX6</accession>